<accession>A0ABX2ZUC1</accession>
<protein>
    <submittedName>
        <fullName evidence="1">Uncharacterized protein</fullName>
    </submittedName>
</protein>
<dbReference type="Proteomes" id="UP000094580">
    <property type="component" value="Unassembled WGS sequence"/>
</dbReference>
<reference evidence="1 2" key="1">
    <citation type="submission" date="2016-07" db="EMBL/GenBank/DDBJ databases">
        <authorList>
            <person name="Townsley L."/>
            <person name="Shank E.A."/>
        </authorList>
    </citation>
    <scope>NUCLEOTIDE SEQUENCE [LARGE SCALE GENOMIC DNA]</scope>
    <source>
        <strain evidence="1 2">CH01</strain>
    </source>
</reference>
<keyword evidence="2" id="KW-1185">Reference proteome</keyword>
<comment type="caution">
    <text evidence="1">The sequence shown here is derived from an EMBL/GenBank/DDBJ whole genome shotgun (WGS) entry which is preliminary data.</text>
</comment>
<dbReference type="EMBL" id="MDKC01000002">
    <property type="protein sequence ID" value="ODG93368.1"/>
    <property type="molecule type" value="Genomic_DNA"/>
</dbReference>
<evidence type="ECO:0000313" key="1">
    <source>
        <dbReference type="EMBL" id="ODG93368.1"/>
    </source>
</evidence>
<sequence>MSKMFLNIVIENTEYTLEEDRWYIFEFKSGYELGNSNNPFSKVQMMNIAFEGANGETCFFVFHEETNEDYLIGVDELISIANI</sequence>
<gene>
    <name evidence="1" type="ORF">BED47_03505</name>
</gene>
<organism evidence="1 2">
    <name type="scientific">Gottfriedia luciferensis</name>
    <dbReference type="NCBI Taxonomy" id="178774"/>
    <lineage>
        <taxon>Bacteria</taxon>
        <taxon>Bacillati</taxon>
        <taxon>Bacillota</taxon>
        <taxon>Bacilli</taxon>
        <taxon>Bacillales</taxon>
        <taxon>Bacillaceae</taxon>
        <taxon>Gottfriedia</taxon>
    </lineage>
</organism>
<proteinExistence type="predicted"/>
<dbReference type="RefSeq" id="WP_069032444.1">
    <property type="nucleotide sequence ID" value="NZ_MDKC01000002.1"/>
</dbReference>
<evidence type="ECO:0000313" key="2">
    <source>
        <dbReference type="Proteomes" id="UP000094580"/>
    </source>
</evidence>
<name>A0ABX2ZUC1_9BACI</name>